<feature type="compositionally biased region" description="Basic residues" evidence="2">
    <location>
        <begin position="66"/>
        <end position="75"/>
    </location>
</feature>
<evidence type="ECO:0000256" key="1">
    <source>
        <dbReference type="ARBA" id="ARBA00023002"/>
    </source>
</evidence>
<dbReference type="InterPro" id="IPR036812">
    <property type="entry name" value="NAD(P)_OxRdtase_dom_sf"/>
</dbReference>
<dbReference type="Gene3D" id="3.20.20.100">
    <property type="entry name" value="NADP-dependent oxidoreductase domain"/>
    <property type="match status" value="1"/>
</dbReference>
<reference evidence="5" key="2">
    <citation type="submission" date="2015-01" db="EMBL/GenBank/DDBJ databases">
        <title>Evolutionary Origins and Diversification of the Mycorrhizal Mutualists.</title>
        <authorList>
            <consortium name="DOE Joint Genome Institute"/>
            <consortium name="Mycorrhizal Genomics Consortium"/>
            <person name="Kohler A."/>
            <person name="Kuo A."/>
            <person name="Nagy L.G."/>
            <person name="Floudas D."/>
            <person name="Copeland A."/>
            <person name="Barry K.W."/>
            <person name="Cichocki N."/>
            <person name="Veneault-Fourrey C."/>
            <person name="LaButti K."/>
            <person name="Lindquist E.A."/>
            <person name="Lipzen A."/>
            <person name="Lundell T."/>
            <person name="Morin E."/>
            <person name="Murat C."/>
            <person name="Riley R."/>
            <person name="Ohm R."/>
            <person name="Sun H."/>
            <person name="Tunlid A."/>
            <person name="Henrissat B."/>
            <person name="Grigoriev I.V."/>
            <person name="Hibbett D.S."/>
            <person name="Martin F."/>
        </authorList>
    </citation>
    <scope>NUCLEOTIDE SEQUENCE [LARGE SCALE GENOMIC DNA]</scope>
    <source>
        <strain evidence="5">Ve08.2h10</strain>
    </source>
</reference>
<dbReference type="AlphaFoldDB" id="A0A0D0CY39"/>
<dbReference type="GO" id="GO:0016491">
    <property type="term" value="F:oxidoreductase activity"/>
    <property type="evidence" value="ECO:0007669"/>
    <property type="project" value="UniProtKB-KW"/>
</dbReference>
<feature type="compositionally biased region" description="Polar residues" evidence="2">
    <location>
        <begin position="54"/>
        <end position="65"/>
    </location>
</feature>
<gene>
    <name evidence="4" type="ORF">PAXRUDRAFT_15763</name>
</gene>
<feature type="region of interest" description="Disordered" evidence="2">
    <location>
        <begin position="54"/>
        <end position="75"/>
    </location>
</feature>
<evidence type="ECO:0000313" key="5">
    <source>
        <dbReference type="Proteomes" id="UP000054538"/>
    </source>
</evidence>
<proteinExistence type="predicted"/>
<dbReference type="EMBL" id="KN826007">
    <property type="protein sequence ID" value="KIK80488.1"/>
    <property type="molecule type" value="Genomic_DNA"/>
</dbReference>
<dbReference type="PANTHER" id="PTHR43364:SF4">
    <property type="entry name" value="NAD(P)-LINKED OXIDOREDUCTASE SUPERFAMILY PROTEIN"/>
    <property type="match status" value="1"/>
</dbReference>
<feature type="domain" description="NADP-dependent oxidoreductase" evidence="3">
    <location>
        <begin position="68"/>
        <end position="185"/>
    </location>
</feature>
<dbReference type="PANTHER" id="PTHR43364">
    <property type="entry name" value="NADH-SPECIFIC METHYLGLYOXAL REDUCTASE-RELATED"/>
    <property type="match status" value="1"/>
</dbReference>
<protein>
    <submittedName>
        <fullName evidence="4">Unplaced genomic scaffold scaffold_1185, whole genome shotgun sequence</fullName>
    </submittedName>
</protein>
<dbReference type="InterPro" id="IPR050523">
    <property type="entry name" value="AKR_Detox_Biosynth"/>
</dbReference>
<organism evidence="4 5">
    <name type="scientific">Paxillus rubicundulus Ve08.2h10</name>
    <dbReference type="NCBI Taxonomy" id="930991"/>
    <lineage>
        <taxon>Eukaryota</taxon>
        <taxon>Fungi</taxon>
        <taxon>Dikarya</taxon>
        <taxon>Basidiomycota</taxon>
        <taxon>Agaricomycotina</taxon>
        <taxon>Agaricomycetes</taxon>
        <taxon>Agaricomycetidae</taxon>
        <taxon>Boletales</taxon>
        <taxon>Paxilineae</taxon>
        <taxon>Paxillaceae</taxon>
        <taxon>Paxillus</taxon>
    </lineage>
</organism>
<keyword evidence="1" id="KW-0560">Oxidoreductase</keyword>
<evidence type="ECO:0000313" key="4">
    <source>
        <dbReference type="EMBL" id="KIK80488.1"/>
    </source>
</evidence>
<dbReference type="HOGENOM" id="CLU_090419_0_0_1"/>
<dbReference type="OrthoDB" id="2310150at2759"/>
<dbReference type="SUPFAM" id="SSF51430">
    <property type="entry name" value="NAD(P)-linked oxidoreductase"/>
    <property type="match status" value="1"/>
</dbReference>
<dbReference type="Pfam" id="PF00248">
    <property type="entry name" value="Aldo_ket_red"/>
    <property type="match status" value="1"/>
</dbReference>
<dbReference type="Proteomes" id="UP000054538">
    <property type="component" value="Unassembled WGS sequence"/>
</dbReference>
<evidence type="ECO:0000259" key="3">
    <source>
        <dbReference type="Pfam" id="PF00248"/>
    </source>
</evidence>
<evidence type="ECO:0000256" key="2">
    <source>
        <dbReference type="SAM" id="MobiDB-lite"/>
    </source>
</evidence>
<reference evidence="4 5" key="1">
    <citation type="submission" date="2014-04" db="EMBL/GenBank/DDBJ databases">
        <authorList>
            <consortium name="DOE Joint Genome Institute"/>
            <person name="Kuo A."/>
            <person name="Kohler A."/>
            <person name="Jargeat P."/>
            <person name="Nagy L.G."/>
            <person name="Floudas D."/>
            <person name="Copeland A."/>
            <person name="Barry K.W."/>
            <person name="Cichocki N."/>
            <person name="Veneault-Fourrey C."/>
            <person name="LaButti K."/>
            <person name="Lindquist E.A."/>
            <person name="Lipzen A."/>
            <person name="Lundell T."/>
            <person name="Morin E."/>
            <person name="Murat C."/>
            <person name="Sun H."/>
            <person name="Tunlid A."/>
            <person name="Henrissat B."/>
            <person name="Grigoriev I.V."/>
            <person name="Hibbett D.S."/>
            <person name="Martin F."/>
            <person name="Nordberg H.P."/>
            <person name="Cantor M.N."/>
            <person name="Hua S.X."/>
        </authorList>
    </citation>
    <scope>NUCLEOTIDE SEQUENCE [LARGE SCALE GENOMIC DNA]</scope>
    <source>
        <strain evidence="4 5">Ve08.2h10</strain>
    </source>
</reference>
<dbReference type="STRING" id="930991.A0A0D0CY39"/>
<dbReference type="InParanoid" id="A0A0D0CY39"/>
<name>A0A0D0CY39_9AGAM</name>
<keyword evidence="5" id="KW-1185">Reference proteome</keyword>
<dbReference type="InterPro" id="IPR023210">
    <property type="entry name" value="NADP_OxRdtase_dom"/>
</dbReference>
<sequence>MSTHVPLLFGKNGVRTSSLEECQKILDVFSVMAIPSWILHGCMPKELRKRFYPSSNLKMQPSTRSRTTHARPHRKGTMSDVLGFFRYLKREKARVLYVHAPDRSAPFENTACEINSLHKEGCRSRWNLQRNGYVLPKVYQAMYNAITREMEPELVPCCRKYDIRLVVYNPLAGGLFAGKTASAEGPAPEGGRYCF</sequence>
<accession>A0A0D0CY39</accession>